<dbReference type="Proteomes" id="UP000025171">
    <property type="component" value="Unassembled WGS sequence"/>
</dbReference>
<keyword evidence="2" id="KW-1185">Reference proteome</keyword>
<protein>
    <submittedName>
        <fullName evidence="1">Uncharacterized protein</fullName>
    </submittedName>
</protein>
<dbReference type="STRING" id="1280950.HJO_06290"/>
<proteinExistence type="predicted"/>
<dbReference type="PATRIC" id="fig|1280950.3.peg.1266"/>
<evidence type="ECO:0000313" key="2">
    <source>
        <dbReference type="Proteomes" id="UP000025171"/>
    </source>
</evidence>
<comment type="caution">
    <text evidence="1">The sequence shown here is derived from an EMBL/GenBank/DDBJ whole genome shotgun (WGS) entry which is preliminary data.</text>
</comment>
<organism evidence="1 2">
    <name type="scientific">Hyphomonas johnsonii MHS-2</name>
    <dbReference type="NCBI Taxonomy" id="1280950"/>
    <lineage>
        <taxon>Bacteria</taxon>
        <taxon>Pseudomonadati</taxon>
        <taxon>Pseudomonadota</taxon>
        <taxon>Alphaproteobacteria</taxon>
        <taxon>Hyphomonadales</taxon>
        <taxon>Hyphomonadaceae</taxon>
        <taxon>Hyphomonas</taxon>
    </lineage>
</organism>
<name>A0A059FSK0_9PROT</name>
<reference evidence="1 2" key="1">
    <citation type="journal article" date="2014" name="Antonie Van Leeuwenhoek">
        <title>Hyphomonas beringensis sp. nov. and Hyphomonas chukchiensis sp. nov., isolated from surface seawater of the Bering Sea and Chukchi Sea.</title>
        <authorList>
            <person name="Li C."/>
            <person name="Lai Q."/>
            <person name="Li G."/>
            <person name="Dong C."/>
            <person name="Wang J."/>
            <person name="Liao Y."/>
            <person name="Shao Z."/>
        </authorList>
    </citation>
    <scope>NUCLEOTIDE SEQUENCE [LARGE SCALE GENOMIC DNA]</scope>
    <source>
        <strain evidence="1 2">MHS-2</strain>
    </source>
</reference>
<gene>
    <name evidence="1" type="ORF">HJO_06290</name>
</gene>
<accession>A0A059FSK0</accession>
<sequence>MKAVVDGRIVATIGGEKREWYVTHVDSDGEWKSGSFWRDAPMKSAHLAISGLTEKDIKPTGKGDMRLSMIVTNLSGSPQVMSSQMFFLPDGPVKAWASDENGSFAVVVDHVSIDGDFLELEGDFAGEVALDAKYDTEMPRTFKVEDGAFDVRVRKYD</sequence>
<dbReference type="AlphaFoldDB" id="A0A059FSK0"/>
<evidence type="ECO:0000313" key="1">
    <source>
        <dbReference type="EMBL" id="KCZ93443.1"/>
    </source>
</evidence>
<dbReference type="EMBL" id="ARYK01000002">
    <property type="protein sequence ID" value="KCZ93443.1"/>
    <property type="molecule type" value="Genomic_DNA"/>
</dbReference>